<dbReference type="Gene3D" id="3.40.50.10380">
    <property type="entry name" value="Malic enzyme, N-terminal domain"/>
    <property type="match status" value="1"/>
</dbReference>
<evidence type="ECO:0000256" key="3">
    <source>
        <dbReference type="ARBA" id="ARBA00007686"/>
    </source>
</evidence>
<evidence type="ECO:0000256" key="7">
    <source>
        <dbReference type="ARBA" id="ARBA00023268"/>
    </source>
</evidence>
<dbReference type="RefSeq" id="WP_158406291.1">
    <property type="nucleotide sequence ID" value="NZ_CP033454.1"/>
</dbReference>
<comment type="cofactor">
    <cofactor evidence="1">
        <name>Mn(2+)</name>
        <dbReference type="ChEBI" id="CHEBI:29035"/>
    </cofactor>
</comment>
<dbReference type="Pfam" id="PF00390">
    <property type="entry name" value="malic"/>
    <property type="match status" value="1"/>
</dbReference>
<feature type="binding site" evidence="9">
    <location>
        <position position="145"/>
    </location>
    <ligand>
        <name>a divalent metal cation</name>
        <dbReference type="ChEBI" id="CHEBI:60240"/>
    </ligand>
</feature>
<dbReference type="Gene3D" id="3.40.50.10750">
    <property type="entry name" value="Isocitrate/Isopropylmalate dehydrogenase-like"/>
    <property type="match status" value="1"/>
</dbReference>
<reference evidence="13 14" key="1">
    <citation type="submission" date="2018-10" db="EMBL/GenBank/DDBJ databases">
        <title>Propagation and draft genome sequences of three atypical Erhlichia ruminantium isolates.</title>
        <authorList>
            <person name="Liebenberg J."/>
            <person name="Steyn H."/>
            <person name="Josemans A."/>
            <person name="Zweygarth E."/>
        </authorList>
    </citation>
    <scope>NUCLEOTIDE SEQUENCE [LARGE SCALE GENOMIC DNA]</scope>
    <source>
        <strain evidence="13 14">Omatjenne</strain>
    </source>
</reference>
<dbReference type="InterPro" id="IPR045213">
    <property type="entry name" value="Malic_NAD-bd_bact_type"/>
</dbReference>
<comment type="similarity">
    <text evidence="3">In the N-terminal section; belongs to the malic enzymes family.</text>
</comment>
<dbReference type="InterPro" id="IPR012301">
    <property type="entry name" value="Malic_N_dom"/>
</dbReference>
<accession>A0AAE6QAA4</accession>
<feature type="domain" description="Malic enzyme NAD-binding" evidence="11">
    <location>
        <begin position="171"/>
        <end position="408"/>
    </location>
</feature>
<dbReference type="Gene3D" id="3.40.50.720">
    <property type="entry name" value="NAD(P)-binding Rossmann-like Domain"/>
    <property type="match status" value="1"/>
</dbReference>
<evidence type="ECO:0000256" key="2">
    <source>
        <dbReference type="ARBA" id="ARBA00001946"/>
    </source>
</evidence>
<dbReference type="FunFam" id="3.40.50.10380:FF:000003">
    <property type="entry name" value="NADP-dependent malic enzyme"/>
    <property type="match status" value="1"/>
</dbReference>
<evidence type="ECO:0000313" key="14">
    <source>
        <dbReference type="Proteomes" id="UP000422822"/>
    </source>
</evidence>
<keyword evidence="14" id="KW-1185">Reference proteome</keyword>
<dbReference type="Gene3D" id="3.40.50.10950">
    <property type="match status" value="1"/>
</dbReference>
<keyword evidence="10" id="KW-0521">NADP</keyword>
<dbReference type="CDD" id="cd05311">
    <property type="entry name" value="NAD_bind_2_malic_enz"/>
    <property type="match status" value="1"/>
</dbReference>
<dbReference type="Pfam" id="PF01515">
    <property type="entry name" value="PTA_PTB"/>
    <property type="match status" value="1"/>
</dbReference>
<evidence type="ECO:0000313" key="13">
    <source>
        <dbReference type="EMBL" id="QGR03128.1"/>
    </source>
</evidence>
<feature type="binding site" evidence="10">
    <location>
        <begin position="84"/>
        <end position="91"/>
    </location>
    <ligand>
        <name>NADP(+)</name>
        <dbReference type="ChEBI" id="CHEBI:58349"/>
    </ligand>
</feature>
<evidence type="ECO:0000256" key="10">
    <source>
        <dbReference type="PIRSR" id="PIRSR036684-3"/>
    </source>
</evidence>
<dbReference type="InterPro" id="IPR012188">
    <property type="entry name" value="ME_PTA"/>
</dbReference>
<dbReference type="SMART" id="SM01274">
    <property type="entry name" value="malic"/>
    <property type="match status" value="1"/>
</dbReference>
<organism evidence="13 14">
    <name type="scientific">Ehrlichia ruminantium</name>
    <name type="common">heartwater rickettsia</name>
    <name type="synonym">Cowdria ruminantium</name>
    <dbReference type="NCBI Taxonomy" id="779"/>
    <lineage>
        <taxon>Bacteria</taxon>
        <taxon>Pseudomonadati</taxon>
        <taxon>Pseudomonadota</taxon>
        <taxon>Alphaproteobacteria</taxon>
        <taxon>Rickettsiales</taxon>
        <taxon>Anaplasmataceae</taxon>
        <taxon>Ehrlichia</taxon>
    </lineage>
</organism>
<feature type="active site" description="Proton acceptor" evidence="8">
    <location>
        <position position="102"/>
    </location>
</feature>
<dbReference type="SUPFAM" id="SSF53223">
    <property type="entry name" value="Aminoacid dehydrogenase-like, N-terminal domain"/>
    <property type="match status" value="1"/>
</dbReference>
<dbReference type="GO" id="GO:0051287">
    <property type="term" value="F:NAD binding"/>
    <property type="evidence" value="ECO:0007669"/>
    <property type="project" value="InterPro"/>
</dbReference>
<dbReference type="InterPro" id="IPR002505">
    <property type="entry name" value="PTA_PTB"/>
</dbReference>
<dbReference type="Pfam" id="PF03949">
    <property type="entry name" value="Malic_M"/>
    <property type="match status" value="1"/>
</dbReference>
<sequence length="758" mass="83141">MGDLKNNGFDEKKREALEFHCKGLKPGKVSLMPTKPLLTQRDLSLAYSPGVAVPCLEIAENPDLVYQYTARGNYVAVISNGTAVLGLGNIGPLASKPVMEGKAVLFKRFADIDAIDLEVDTSDVDEFVNAIKYLGLSWGGINLEDIRAPECFIIEEKLSKIMDIPVFHDDQHGTAIIVSAGLINALDITGKNIKNVRIVINGAGAAGIACLEMIKLIGVPAENITLCDQNGVIYEGRQLGMNEWKAKHAIDTKNRSLKDALVMADVFLGLSVKDVLSESMLLSMNKDPIIFALANPDPEINPDVARKIRPDAIIATGRSDYNNQVNNVMGFPYIFRGALDVQARCVNNAMKVAAANAIAMLAREYVSDEVSDAYGGRKMNYGKDYIIPTPFDPRLMTVVSPAVAKSAIESGVARKNIEDWDEYVKQLESRLSSTSNVLNMMYSSVKRDPKRVIFSEGEEEKIIKAAIQWRNQGYGVPILVGRIDKVHEGFDRLGIKNMEGIEIANAAISENNHKYTDYLYKQLQREGYLYRSCVRDVKTDRNVFAACMLACDDGDILITGVTRGYTASINDIQKVIKPKGVMFGLSIIVMKERTIFIADTAIHESPTAEQIVEIAIQVSMQAKKMGHEPRVAFISSSNFGSHSQKDARRMRKAIEILDSYNVNFEYDGEMSIDVALNPELLTLYPFCRLTESANILIMPTMHSASISSKLLGEATGVSVIGPILVGMEKPVQIVQMSSSVSEILNLTVFAPSVGNSGS</sequence>
<dbReference type="GO" id="GO:0046872">
    <property type="term" value="F:metal ion binding"/>
    <property type="evidence" value="ECO:0007669"/>
    <property type="project" value="UniProtKB-KW"/>
</dbReference>
<keyword evidence="5 9" id="KW-0479">Metal-binding</keyword>
<dbReference type="InterPro" id="IPR036291">
    <property type="entry name" value="NAD(P)-bd_dom_sf"/>
</dbReference>
<keyword evidence="6" id="KW-0560">Oxidoreductase</keyword>
<dbReference type="Proteomes" id="UP000422822">
    <property type="component" value="Chromosome"/>
</dbReference>
<dbReference type="SMART" id="SM00919">
    <property type="entry name" value="Malic_M"/>
    <property type="match status" value="1"/>
</dbReference>
<evidence type="ECO:0000256" key="1">
    <source>
        <dbReference type="ARBA" id="ARBA00001936"/>
    </source>
</evidence>
<dbReference type="InterPro" id="IPR051674">
    <property type="entry name" value="Malate_Decarboxylase"/>
</dbReference>
<dbReference type="GO" id="GO:0006108">
    <property type="term" value="P:malate metabolic process"/>
    <property type="evidence" value="ECO:0007669"/>
    <property type="project" value="InterPro"/>
</dbReference>
<dbReference type="InterPro" id="IPR042112">
    <property type="entry name" value="P_AcTrfase_dom2"/>
</dbReference>
<dbReference type="PANTHER" id="PTHR43237:SF4">
    <property type="entry name" value="NADP-DEPENDENT MALIC ENZYME"/>
    <property type="match status" value="1"/>
</dbReference>
<dbReference type="GO" id="GO:0016746">
    <property type="term" value="F:acyltransferase activity"/>
    <property type="evidence" value="ECO:0007669"/>
    <property type="project" value="InterPro"/>
</dbReference>
<feature type="domain" description="Malic enzyme N-terminal" evidence="12">
    <location>
        <begin position="26"/>
        <end position="159"/>
    </location>
</feature>
<dbReference type="FunFam" id="3.40.50.720:FF:000095">
    <property type="entry name" value="NADP-dependent malic enzyme"/>
    <property type="match status" value="1"/>
</dbReference>
<keyword evidence="7" id="KW-0511">Multifunctional enzyme</keyword>
<evidence type="ECO:0000259" key="11">
    <source>
        <dbReference type="SMART" id="SM00919"/>
    </source>
</evidence>
<dbReference type="SUPFAM" id="SSF53659">
    <property type="entry name" value="Isocitrate/Isopropylmalate dehydrogenase-like"/>
    <property type="match status" value="1"/>
</dbReference>
<evidence type="ECO:0000259" key="12">
    <source>
        <dbReference type="SMART" id="SM01274"/>
    </source>
</evidence>
<protein>
    <submittedName>
        <fullName evidence="13">NADP-dependent malic enzyme</fullName>
    </submittedName>
</protein>
<feature type="binding site" evidence="10">
    <location>
        <position position="170"/>
    </location>
    <ligand>
        <name>a divalent metal cation</name>
        <dbReference type="ChEBI" id="CHEBI:60240"/>
    </ligand>
</feature>
<dbReference type="GO" id="GO:0016616">
    <property type="term" value="F:oxidoreductase activity, acting on the CH-OH group of donors, NAD or NADP as acceptor"/>
    <property type="evidence" value="ECO:0007669"/>
    <property type="project" value="InterPro"/>
</dbReference>
<dbReference type="InterPro" id="IPR037062">
    <property type="entry name" value="Malic_N_dom_sf"/>
</dbReference>
<dbReference type="GO" id="GO:0004470">
    <property type="term" value="F:malic enzyme activity"/>
    <property type="evidence" value="ECO:0007669"/>
    <property type="project" value="InterPro"/>
</dbReference>
<dbReference type="AlphaFoldDB" id="A0AAE6QAA4"/>
<feature type="binding site" evidence="10">
    <location>
        <position position="295"/>
    </location>
    <ligand>
        <name>a divalent metal cation</name>
        <dbReference type="ChEBI" id="CHEBI:60240"/>
    </ligand>
</feature>
<feature type="binding site" evidence="9">
    <location>
        <position position="144"/>
    </location>
    <ligand>
        <name>a divalent metal cation</name>
        <dbReference type="ChEBI" id="CHEBI:60240"/>
    </ligand>
</feature>
<comment type="similarity">
    <text evidence="4">In the C-terminal section; belongs to the phosphate acetyltransferase and butyryltransferase family.</text>
</comment>
<proteinExistence type="inferred from homology"/>
<gene>
    <name evidence="13" type="ORF">EDL80_00660</name>
</gene>
<evidence type="ECO:0000256" key="5">
    <source>
        <dbReference type="ARBA" id="ARBA00022723"/>
    </source>
</evidence>
<dbReference type="SUPFAM" id="SSF51735">
    <property type="entry name" value="NAD(P)-binding Rossmann-fold domains"/>
    <property type="match status" value="1"/>
</dbReference>
<dbReference type="PANTHER" id="PTHR43237">
    <property type="entry name" value="NADP-DEPENDENT MALIC ENZYME"/>
    <property type="match status" value="1"/>
</dbReference>
<evidence type="ECO:0000256" key="4">
    <source>
        <dbReference type="ARBA" id="ARBA00008756"/>
    </source>
</evidence>
<name>A0AAE6QAA4_EHRRU</name>
<dbReference type="InterPro" id="IPR012302">
    <property type="entry name" value="Malic_NAD-bd"/>
</dbReference>
<evidence type="ECO:0000256" key="6">
    <source>
        <dbReference type="ARBA" id="ARBA00023002"/>
    </source>
</evidence>
<dbReference type="InterPro" id="IPR042113">
    <property type="entry name" value="P_AcTrfase_dom1"/>
</dbReference>
<dbReference type="InterPro" id="IPR046346">
    <property type="entry name" value="Aminoacid_DH-like_N_sf"/>
</dbReference>
<dbReference type="PIRSF" id="PIRSF036684">
    <property type="entry name" value="ME_PTA"/>
    <property type="match status" value="1"/>
</dbReference>
<comment type="cofactor">
    <cofactor evidence="2">
        <name>Mg(2+)</name>
        <dbReference type="ChEBI" id="CHEBI:18420"/>
    </cofactor>
</comment>
<evidence type="ECO:0000256" key="9">
    <source>
        <dbReference type="PIRSR" id="PIRSR036684-2"/>
    </source>
</evidence>
<dbReference type="EMBL" id="CP033455">
    <property type="protein sequence ID" value="QGR03128.1"/>
    <property type="molecule type" value="Genomic_DNA"/>
</dbReference>
<evidence type="ECO:0000256" key="8">
    <source>
        <dbReference type="PIRSR" id="PIRSR036684-1"/>
    </source>
</evidence>